<reference evidence="12 13" key="1">
    <citation type="submission" date="2017-01" db="EMBL/GenBank/DDBJ databases">
        <authorList>
            <person name="Mah S.A."/>
            <person name="Swanson W.J."/>
            <person name="Moy G.W."/>
            <person name="Vacquier V.D."/>
        </authorList>
    </citation>
    <scope>NUCLEOTIDE SEQUENCE [LARGE SCALE GENOMIC DNA]</scope>
    <source>
        <strain evidence="12 13">GSMNP</strain>
    </source>
</reference>
<evidence type="ECO:0000256" key="2">
    <source>
        <dbReference type="ARBA" id="ARBA00022527"/>
    </source>
</evidence>
<dbReference type="GO" id="GO:0005737">
    <property type="term" value="C:cytoplasm"/>
    <property type="evidence" value="ECO:0007669"/>
    <property type="project" value="TreeGrafter"/>
</dbReference>
<evidence type="ECO:0000313" key="12">
    <source>
        <dbReference type="EMBL" id="OMJ18734.1"/>
    </source>
</evidence>
<feature type="region of interest" description="Disordered" evidence="10">
    <location>
        <begin position="549"/>
        <end position="596"/>
    </location>
</feature>
<dbReference type="Pfam" id="PF00069">
    <property type="entry name" value="Pkinase"/>
    <property type="match status" value="1"/>
</dbReference>
<dbReference type="Proteomes" id="UP000187283">
    <property type="component" value="Unassembled WGS sequence"/>
</dbReference>
<keyword evidence="6 9" id="KW-0067">ATP-binding</keyword>
<organism evidence="12 13">
    <name type="scientific">Smittium culicis</name>
    <dbReference type="NCBI Taxonomy" id="133412"/>
    <lineage>
        <taxon>Eukaryota</taxon>
        <taxon>Fungi</taxon>
        <taxon>Fungi incertae sedis</taxon>
        <taxon>Zoopagomycota</taxon>
        <taxon>Kickxellomycotina</taxon>
        <taxon>Harpellomycetes</taxon>
        <taxon>Harpellales</taxon>
        <taxon>Legeriomycetaceae</taxon>
        <taxon>Smittium</taxon>
    </lineage>
</organism>
<dbReference type="SUPFAM" id="SSF56112">
    <property type="entry name" value="Protein kinase-like (PK-like)"/>
    <property type="match status" value="1"/>
</dbReference>
<dbReference type="PROSITE" id="PS00107">
    <property type="entry name" value="PROTEIN_KINASE_ATP"/>
    <property type="match status" value="1"/>
</dbReference>
<keyword evidence="13" id="KW-1185">Reference proteome</keyword>
<feature type="compositionally biased region" description="Polar residues" evidence="10">
    <location>
        <begin position="729"/>
        <end position="748"/>
    </location>
</feature>
<evidence type="ECO:0000256" key="6">
    <source>
        <dbReference type="ARBA" id="ARBA00022840"/>
    </source>
</evidence>
<dbReference type="InterPro" id="IPR008271">
    <property type="entry name" value="Ser/Thr_kinase_AS"/>
</dbReference>
<keyword evidence="3" id="KW-0808">Transferase</keyword>
<evidence type="ECO:0000256" key="1">
    <source>
        <dbReference type="ARBA" id="ARBA00012513"/>
    </source>
</evidence>
<dbReference type="Gene3D" id="1.10.510.10">
    <property type="entry name" value="Transferase(Phosphotransferase) domain 1"/>
    <property type="match status" value="1"/>
</dbReference>
<protein>
    <recommendedName>
        <fullName evidence="1">non-specific serine/threonine protein kinase</fullName>
        <ecNumber evidence="1">2.7.11.1</ecNumber>
    </recommendedName>
</protein>
<gene>
    <name evidence="12" type="ORF">AYI70_g5176</name>
</gene>
<sequence length="904" mass="102026">MIVYDGSIASGLDSKKSRFDSVTDLSSIRVDYPNARADNKTKNNAFYGVDNGLYNLKPRPDITSSFDSGNYSHKNSYISPSDLKFSYYDIKNNSSAQKYDLQKNSFHAFDQPHWRKNGPSPKVKSIFNTNTSNKKLKDSSIQHKPKINDKRFKQFTPADNYYQLNRKPANLPKGLNEISSKNLYESSKFVTNNAVFSIKSPIPISPAESYQVPGYVNLDNLPFEIGSIISDDESSTDYKLVNVLGEGTYAVVYLARNLSDNKNYALKCLSRHNLTESQKDMQIEEINLHKISSSSPSVVKLFHHFSYNSWLFLVMERVTGTDLYDYIMQHPNFGSAERKDHQFLEALRLFEQMLEAVSHIHSLKIYHRDLKPENFIVNPNGDLKLTDFGLATKETYSTNFECGSKPYMSYENRNGGLDIPDKTIYGNVDEYSPRLSDVWALGILLLNLLFGESPWQDPSTDSCFRFCDFLRDGSRYLCSQFPRLPKEMADFLVSNVFCPEEKRCSVLELKLWVKGLQSSASSSTVSAIPKAPKNIPSRKTLRSTYNQNAISTNKSKHANKPYDDSRKSIHTNSSEETLNAEVSPNPSQKSSDSVFSTMSSSVPAHVFSQFISATKTAAVLQAMPRDCNGAAAKTAAVALRSNQYKPDNQQLNCKNDSPVNSNFYQKNQPHFAQQISSSYIPKAEKGFFIPPKPTNNCDENTYTNSFSSSIRFDKNYKNSFSKTNDFSQRFSTSGNTAKSDKFNSYYNSSHHRNLSNDRKYSQRSSFGASDARLGDKVFNSDSTRYGGSSLNPQKYNPLTNASEISTQYNQSKSFKQHNSNSTSSSLRRKSWRPSHSPLKETHGIYASGLSWADDFEDDDDTKISGQFSLSEYTKVSSQIDSIGLSQLDLNSNDDSYNSDIFEME</sequence>
<feature type="compositionally biased region" description="Polar residues" evidence="10">
    <location>
        <begin position="809"/>
        <end position="818"/>
    </location>
</feature>
<comment type="catalytic activity">
    <reaction evidence="8">
        <text>L-seryl-[protein] + ATP = O-phospho-L-seryl-[protein] + ADP + H(+)</text>
        <dbReference type="Rhea" id="RHEA:17989"/>
        <dbReference type="Rhea" id="RHEA-COMP:9863"/>
        <dbReference type="Rhea" id="RHEA-COMP:11604"/>
        <dbReference type="ChEBI" id="CHEBI:15378"/>
        <dbReference type="ChEBI" id="CHEBI:29999"/>
        <dbReference type="ChEBI" id="CHEBI:30616"/>
        <dbReference type="ChEBI" id="CHEBI:83421"/>
        <dbReference type="ChEBI" id="CHEBI:456216"/>
        <dbReference type="EC" id="2.7.11.1"/>
    </reaction>
</comment>
<dbReference type="STRING" id="133412.A0A1R1XVT5"/>
<dbReference type="PANTHER" id="PTHR43895">
    <property type="entry name" value="CALCIUM/CALMODULIN-DEPENDENT PROTEIN KINASE KINASE-RELATED"/>
    <property type="match status" value="1"/>
</dbReference>
<dbReference type="InterPro" id="IPR011009">
    <property type="entry name" value="Kinase-like_dom_sf"/>
</dbReference>
<dbReference type="GO" id="GO:0035861">
    <property type="term" value="C:site of double-strand break"/>
    <property type="evidence" value="ECO:0007669"/>
    <property type="project" value="TreeGrafter"/>
</dbReference>
<comment type="caution">
    <text evidence="12">The sequence shown here is derived from an EMBL/GenBank/DDBJ whole genome shotgun (WGS) entry which is preliminary data.</text>
</comment>
<keyword evidence="4 9" id="KW-0547">Nucleotide-binding</keyword>
<dbReference type="PROSITE" id="PS00108">
    <property type="entry name" value="PROTEIN_KINASE_ST"/>
    <property type="match status" value="1"/>
</dbReference>
<name>A0A1R1XVT5_9FUNG</name>
<evidence type="ECO:0000259" key="11">
    <source>
        <dbReference type="PROSITE" id="PS50011"/>
    </source>
</evidence>
<feature type="region of interest" description="Disordered" evidence="10">
    <location>
        <begin position="729"/>
        <end position="767"/>
    </location>
</feature>
<dbReference type="GO" id="GO:0004674">
    <property type="term" value="F:protein serine/threonine kinase activity"/>
    <property type="evidence" value="ECO:0007669"/>
    <property type="project" value="UniProtKB-KW"/>
</dbReference>
<keyword evidence="2" id="KW-0723">Serine/threonine-protein kinase</keyword>
<evidence type="ECO:0000256" key="8">
    <source>
        <dbReference type="ARBA" id="ARBA00048679"/>
    </source>
</evidence>
<dbReference type="GO" id="GO:0005524">
    <property type="term" value="F:ATP binding"/>
    <property type="evidence" value="ECO:0007669"/>
    <property type="project" value="UniProtKB-UniRule"/>
</dbReference>
<evidence type="ECO:0000256" key="10">
    <source>
        <dbReference type="SAM" id="MobiDB-lite"/>
    </source>
</evidence>
<dbReference type="PROSITE" id="PS50011">
    <property type="entry name" value="PROTEIN_KINASE_DOM"/>
    <property type="match status" value="1"/>
</dbReference>
<accession>A0A1R1XVT5</accession>
<evidence type="ECO:0000256" key="7">
    <source>
        <dbReference type="ARBA" id="ARBA00047899"/>
    </source>
</evidence>
<dbReference type="GO" id="GO:0005634">
    <property type="term" value="C:nucleus"/>
    <property type="evidence" value="ECO:0007669"/>
    <property type="project" value="TreeGrafter"/>
</dbReference>
<keyword evidence="5" id="KW-0418">Kinase</keyword>
<dbReference type="InterPro" id="IPR000719">
    <property type="entry name" value="Prot_kinase_dom"/>
</dbReference>
<proteinExistence type="predicted"/>
<dbReference type="EC" id="2.7.11.1" evidence="1"/>
<evidence type="ECO:0000313" key="13">
    <source>
        <dbReference type="Proteomes" id="UP000187283"/>
    </source>
</evidence>
<evidence type="ECO:0000256" key="9">
    <source>
        <dbReference type="PROSITE-ProRule" id="PRU10141"/>
    </source>
</evidence>
<evidence type="ECO:0000256" key="4">
    <source>
        <dbReference type="ARBA" id="ARBA00022741"/>
    </source>
</evidence>
<feature type="compositionally biased region" description="Polar residues" evidence="10">
    <location>
        <begin position="570"/>
        <end position="589"/>
    </location>
</feature>
<dbReference type="SMART" id="SM00220">
    <property type="entry name" value="S_TKc"/>
    <property type="match status" value="1"/>
</dbReference>
<dbReference type="InterPro" id="IPR017441">
    <property type="entry name" value="Protein_kinase_ATP_BS"/>
</dbReference>
<feature type="region of interest" description="Disordered" evidence="10">
    <location>
        <begin position="809"/>
        <end position="839"/>
    </location>
</feature>
<evidence type="ECO:0000256" key="5">
    <source>
        <dbReference type="ARBA" id="ARBA00022777"/>
    </source>
</evidence>
<comment type="catalytic activity">
    <reaction evidence="7">
        <text>L-threonyl-[protein] + ATP = O-phospho-L-threonyl-[protein] + ADP + H(+)</text>
        <dbReference type="Rhea" id="RHEA:46608"/>
        <dbReference type="Rhea" id="RHEA-COMP:11060"/>
        <dbReference type="Rhea" id="RHEA-COMP:11605"/>
        <dbReference type="ChEBI" id="CHEBI:15378"/>
        <dbReference type="ChEBI" id="CHEBI:30013"/>
        <dbReference type="ChEBI" id="CHEBI:30616"/>
        <dbReference type="ChEBI" id="CHEBI:61977"/>
        <dbReference type="ChEBI" id="CHEBI:456216"/>
        <dbReference type="EC" id="2.7.11.1"/>
    </reaction>
</comment>
<dbReference type="AlphaFoldDB" id="A0A1R1XVT5"/>
<dbReference type="PANTHER" id="PTHR43895:SF32">
    <property type="entry name" value="SERINE_THREONINE-PROTEIN KINASE CHK1"/>
    <property type="match status" value="1"/>
</dbReference>
<feature type="domain" description="Protein kinase" evidence="11">
    <location>
        <begin position="238"/>
        <end position="513"/>
    </location>
</feature>
<dbReference type="EMBL" id="LSSN01001668">
    <property type="protein sequence ID" value="OMJ18734.1"/>
    <property type="molecule type" value="Genomic_DNA"/>
</dbReference>
<feature type="binding site" evidence="9">
    <location>
        <position position="267"/>
    </location>
    <ligand>
        <name>ATP</name>
        <dbReference type="ChEBI" id="CHEBI:30616"/>
    </ligand>
</feature>
<evidence type="ECO:0000256" key="3">
    <source>
        <dbReference type="ARBA" id="ARBA00022679"/>
    </source>
</evidence>
<dbReference type="GO" id="GO:0007095">
    <property type="term" value="P:mitotic G2 DNA damage checkpoint signaling"/>
    <property type="evidence" value="ECO:0007669"/>
    <property type="project" value="TreeGrafter"/>
</dbReference>
<dbReference type="OrthoDB" id="541276at2759"/>